<accession>A0A557R170</accession>
<name>A0A557R170_9RHOO</name>
<dbReference type="RefSeq" id="WP_144308430.1">
    <property type="nucleotide sequence ID" value="NZ_VMNK01000003.1"/>
</dbReference>
<dbReference type="InterPro" id="IPR018445">
    <property type="entry name" value="Put_Phosphate_transp_reg"/>
</dbReference>
<evidence type="ECO:0000256" key="1">
    <source>
        <dbReference type="ARBA" id="ARBA00008591"/>
    </source>
</evidence>
<reference evidence="2 3" key="1">
    <citation type="submission" date="2019-07" db="EMBL/GenBank/DDBJ databases">
        <title>The pathways for chlorine oxyanion respiration interact through the shared metabolite chlorate.</title>
        <authorList>
            <person name="Barnum T.P."/>
            <person name="Cheng Y."/>
            <person name="Hill K.A."/>
            <person name="Lucas L.N."/>
            <person name="Carlson H.K."/>
            <person name="Coates J.D."/>
        </authorList>
    </citation>
    <scope>NUCLEOTIDE SEQUENCE [LARGE SCALE GENOMIC DNA]</scope>
    <source>
        <strain evidence="2 3">SFB-3</strain>
    </source>
</reference>
<dbReference type="Gene3D" id="1.20.58.220">
    <property type="entry name" value="Phosphate transport system protein phou homolog 2, domain 2"/>
    <property type="match status" value="1"/>
</dbReference>
<dbReference type="InterPro" id="IPR052912">
    <property type="entry name" value="UPF0111_domain"/>
</dbReference>
<evidence type="ECO:0000313" key="2">
    <source>
        <dbReference type="EMBL" id="TVO58913.1"/>
    </source>
</evidence>
<keyword evidence="3" id="KW-1185">Reference proteome</keyword>
<comment type="similarity">
    <text evidence="1">Belongs to the UPF0111 family.</text>
</comment>
<organism evidence="2 3">
    <name type="scientific">Denitromonas halophila</name>
    <dbReference type="NCBI Taxonomy" id="1629404"/>
    <lineage>
        <taxon>Bacteria</taxon>
        <taxon>Pseudomonadati</taxon>
        <taxon>Pseudomonadota</taxon>
        <taxon>Betaproteobacteria</taxon>
        <taxon>Rhodocyclales</taxon>
        <taxon>Zoogloeaceae</taxon>
        <taxon>Denitromonas</taxon>
    </lineage>
</organism>
<sequence>MNPDTPGRFSLSALFHRIIDRMVPKAPDFYGLLHEQAIHVQHTTHLLVRFMKSGDAALAKEIKRDEHTADTIKIRNLHTLNEAFSTPCDREDIYRAIMTLDDVVNYCKTTVNEMSVLGVGPDEVMHHMAIQLDGGAQALINGYAKLATTPLAAETDAAAGRKAERRVEKLYRKALAELFVGDDYLNMFKRREIYRHLSNAADRMAACANTLHDIVVKIT</sequence>
<dbReference type="PANTHER" id="PTHR37298:SF1">
    <property type="entry name" value="UPF0111 PROTEIN YKAA"/>
    <property type="match status" value="1"/>
</dbReference>
<dbReference type="Proteomes" id="UP000319502">
    <property type="component" value="Unassembled WGS sequence"/>
</dbReference>
<proteinExistence type="inferred from homology"/>
<dbReference type="InterPro" id="IPR038078">
    <property type="entry name" value="PhoU-like_sf"/>
</dbReference>
<protein>
    <submittedName>
        <fullName evidence="2">DUF47 family protein</fullName>
    </submittedName>
</protein>
<comment type="caution">
    <text evidence="2">The sequence shown here is derived from an EMBL/GenBank/DDBJ whole genome shotgun (WGS) entry which is preliminary data.</text>
</comment>
<evidence type="ECO:0000313" key="3">
    <source>
        <dbReference type="Proteomes" id="UP000319502"/>
    </source>
</evidence>
<dbReference type="AlphaFoldDB" id="A0A557R170"/>
<dbReference type="PANTHER" id="PTHR37298">
    <property type="entry name" value="UPF0111 PROTEIN YKAA"/>
    <property type="match status" value="1"/>
</dbReference>
<dbReference type="Pfam" id="PF01865">
    <property type="entry name" value="PhoU_div"/>
    <property type="match status" value="1"/>
</dbReference>
<dbReference type="EMBL" id="VMNK01000003">
    <property type="protein sequence ID" value="TVO58913.1"/>
    <property type="molecule type" value="Genomic_DNA"/>
</dbReference>
<dbReference type="OrthoDB" id="9797568at2"/>
<gene>
    <name evidence="2" type="ORF">FHP91_04435</name>
</gene>